<evidence type="ECO:0000256" key="2">
    <source>
        <dbReference type="ARBA" id="ARBA00022840"/>
    </source>
</evidence>
<dbReference type="GO" id="GO:0016887">
    <property type="term" value="F:ATP hydrolysis activity"/>
    <property type="evidence" value="ECO:0007669"/>
    <property type="project" value="InterPro"/>
</dbReference>
<proteinExistence type="predicted"/>
<dbReference type="PANTHER" id="PTHR48103:SF2">
    <property type="entry name" value="MIDASIN"/>
    <property type="match status" value="1"/>
</dbReference>
<dbReference type="GO" id="GO:0000055">
    <property type="term" value="P:ribosomal large subunit export from nucleus"/>
    <property type="evidence" value="ECO:0007669"/>
    <property type="project" value="TreeGrafter"/>
</dbReference>
<dbReference type="Gene3D" id="3.40.50.300">
    <property type="entry name" value="P-loop containing nucleotide triphosphate hydrolases"/>
    <property type="match status" value="2"/>
</dbReference>
<gene>
    <name evidence="4" type="ORF">TTAC_LOCUS2622</name>
</gene>
<reference evidence="4 5" key="2">
    <citation type="submission" date="2018-11" db="EMBL/GenBank/DDBJ databases">
        <authorList>
            <consortium name="Pathogen Informatics"/>
        </authorList>
    </citation>
    <scope>NUCLEOTIDE SEQUENCE [LARGE SCALE GENOMIC DNA]</scope>
</reference>
<evidence type="ECO:0000256" key="1">
    <source>
        <dbReference type="ARBA" id="ARBA00022741"/>
    </source>
</evidence>
<evidence type="ECO:0000313" key="5">
    <source>
        <dbReference type="Proteomes" id="UP000274429"/>
    </source>
</evidence>
<organism evidence="6">
    <name type="scientific">Hydatigena taeniaeformis</name>
    <name type="common">Feline tapeworm</name>
    <name type="synonym">Taenia taeniaeformis</name>
    <dbReference type="NCBI Taxonomy" id="6205"/>
    <lineage>
        <taxon>Eukaryota</taxon>
        <taxon>Metazoa</taxon>
        <taxon>Spiralia</taxon>
        <taxon>Lophotrochozoa</taxon>
        <taxon>Platyhelminthes</taxon>
        <taxon>Cestoda</taxon>
        <taxon>Eucestoda</taxon>
        <taxon>Cyclophyllidea</taxon>
        <taxon>Taeniidae</taxon>
        <taxon>Hydatigera</taxon>
    </lineage>
</organism>
<dbReference type="STRING" id="6205.A0A0R3WPE7"/>
<dbReference type="AlphaFoldDB" id="A0A0R3WPE7"/>
<feature type="domain" description="AAA+ ATPase" evidence="3">
    <location>
        <begin position="122"/>
        <end position="265"/>
    </location>
</feature>
<keyword evidence="5" id="KW-1185">Reference proteome</keyword>
<evidence type="ECO:0000313" key="4">
    <source>
        <dbReference type="EMBL" id="VDM20698.1"/>
    </source>
</evidence>
<dbReference type="GO" id="GO:0030687">
    <property type="term" value="C:preribosome, large subunit precursor"/>
    <property type="evidence" value="ECO:0007669"/>
    <property type="project" value="TreeGrafter"/>
</dbReference>
<dbReference type="OrthoDB" id="422220at2759"/>
<dbReference type="EMBL" id="UYWX01001293">
    <property type="protein sequence ID" value="VDM20698.1"/>
    <property type="molecule type" value="Genomic_DNA"/>
</dbReference>
<dbReference type="GO" id="GO:0005634">
    <property type="term" value="C:nucleus"/>
    <property type="evidence" value="ECO:0007669"/>
    <property type="project" value="TreeGrafter"/>
</dbReference>
<evidence type="ECO:0000259" key="3">
    <source>
        <dbReference type="SMART" id="SM00382"/>
    </source>
</evidence>
<dbReference type="SUPFAM" id="SSF52540">
    <property type="entry name" value="P-loop containing nucleoside triphosphate hydrolases"/>
    <property type="match status" value="2"/>
</dbReference>
<dbReference type="Pfam" id="PF07728">
    <property type="entry name" value="AAA_5"/>
    <property type="match status" value="2"/>
</dbReference>
<evidence type="ECO:0000313" key="6">
    <source>
        <dbReference type="WBParaSite" id="TTAC_0000263701-mRNA-1"/>
    </source>
</evidence>
<dbReference type="WBParaSite" id="TTAC_0000263701-mRNA-1">
    <property type="protein sequence ID" value="TTAC_0000263701-mRNA-1"/>
    <property type="gene ID" value="TTAC_0000263701"/>
</dbReference>
<dbReference type="InterPro" id="IPR003593">
    <property type="entry name" value="AAA+_ATPase"/>
</dbReference>
<name>A0A0R3WPE7_HYDTA</name>
<dbReference type="PANTHER" id="PTHR48103">
    <property type="entry name" value="MIDASIN-RELATED"/>
    <property type="match status" value="1"/>
</dbReference>
<protein>
    <submittedName>
        <fullName evidence="6">Midasin</fullName>
    </submittedName>
</protein>
<dbReference type="Proteomes" id="UP000274429">
    <property type="component" value="Unassembled WGS sequence"/>
</dbReference>
<sequence length="635" mass="69991">MPLNSENNQGGFKRAVRNSGVAFLRWGKVSAFLVNTCRKRRRTSTIGQNEAKRERNMTLNLSNVQDAPSLESGVSNLRSPISSSSNVVAASSLNESVPASAGYTPLPCFMDSVASVALAVDRNDVPLVCGPVGCGKTAIIDYLASLRSVSIFRMQISEQTDTKALLGLYCCSSTPGVFVWRPGPLVHCMTSGKWLVLEDVDKGSADFPILRRIKDTASQMLYPNTGEPVFRHPGFRLLLTCRTGSPSTGISDHISGSEIYIVEFRSPDLLPLARRLLSELPLLKSIAAPTNCNQRPVCSRDFFKFLSRALKSSGHADTPLHIYLDALDCFVCSQSVAASSDDVAIHLGGIFNFSREQALKIWKSRKPKLRLSRDLTQVEAGRAVIPIKKSVYWELQPSRQVFADTRLACTLVERLAVAIQHAEPVLLVGETGTGKTSAIQRLALMAGRRLRVLNLSQQSDIVDLLGGFKPVDSRALMYPVKERFESLFMKTFRLESNRRFLEHIQTCAASGRWRDLLTLLRHPAASAIRKLTLWRELEALERRGASSSSMAFAFIEGALVRALEDGDWVLLDEINLAPVELLDCLSGLLDSAQNSVTLVDRGFRIWGIVITKDKIVSIKSCIKKALVLGKPSCWQ</sequence>
<keyword evidence="1" id="KW-0547">Nucleotide-binding</keyword>
<reference evidence="6" key="1">
    <citation type="submission" date="2017-02" db="UniProtKB">
        <authorList>
            <consortium name="WormBaseParasite"/>
        </authorList>
    </citation>
    <scope>IDENTIFICATION</scope>
</reference>
<feature type="domain" description="AAA+ ATPase" evidence="3">
    <location>
        <begin position="421"/>
        <end position="632"/>
    </location>
</feature>
<dbReference type="SMART" id="SM00382">
    <property type="entry name" value="AAA"/>
    <property type="match status" value="2"/>
</dbReference>
<accession>A0A0R3WPE7</accession>
<keyword evidence="2" id="KW-0067">ATP-binding</keyword>
<dbReference type="GO" id="GO:0000027">
    <property type="term" value="P:ribosomal large subunit assembly"/>
    <property type="evidence" value="ECO:0007669"/>
    <property type="project" value="TreeGrafter"/>
</dbReference>
<dbReference type="InterPro" id="IPR011704">
    <property type="entry name" value="ATPase_dyneun-rel_AAA"/>
</dbReference>
<dbReference type="GO" id="GO:0005524">
    <property type="term" value="F:ATP binding"/>
    <property type="evidence" value="ECO:0007669"/>
    <property type="project" value="UniProtKB-KW"/>
</dbReference>
<dbReference type="InterPro" id="IPR027417">
    <property type="entry name" value="P-loop_NTPase"/>
</dbReference>